<dbReference type="PANTHER" id="PTHR30146">
    <property type="entry name" value="LACI-RELATED TRANSCRIPTIONAL REPRESSOR"/>
    <property type="match status" value="1"/>
</dbReference>
<protein>
    <recommendedName>
        <fullName evidence="5">Ribose operon repressor</fullName>
    </recommendedName>
</protein>
<dbReference type="Gene3D" id="1.10.260.40">
    <property type="entry name" value="lambda repressor-like DNA-binding domains"/>
    <property type="match status" value="1"/>
</dbReference>
<dbReference type="CDD" id="cd01392">
    <property type="entry name" value="HTH_LacI"/>
    <property type="match status" value="1"/>
</dbReference>
<dbReference type="InterPro" id="IPR010982">
    <property type="entry name" value="Lambda_DNA-bd_dom_sf"/>
</dbReference>
<reference evidence="7 8" key="1">
    <citation type="journal article" date="2013" name="Int. J. Syst. Evol. Microbiol.">
        <title>Celerinatantimonas yamalensis sp. nov., a cold-adapted diazotrophic bacterium from a cold permafrost brine.</title>
        <authorList>
            <person name="Shcherbakova V."/>
            <person name="Chuvilskaya N."/>
            <person name="Rivkina E."/>
            <person name="Demidov N."/>
            <person name="Uchaeva V."/>
            <person name="Suetin S."/>
            <person name="Suzina N."/>
            <person name="Gilichinsky D."/>
        </authorList>
    </citation>
    <scope>NUCLEOTIDE SEQUENCE [LARGE SCALE GENOMIC DNA]</scope>
    <source>
        <strain evidence="7 8">C7</strain>
    </source>
</reference>
<organism evidence="7 8">
    <name type="scientific">Celerinatantimonas yamalensis</name>
    <dbReference type="NCBI Taxonomy" id="559956"/>
    <lineage>
        <taxon>Bacteria</taxon>
        <taxon>Pseudomonadati</taxon>
        <taxon>Pseudomonadota</taxon>
        <taxon>Gammaproteobacteria</taxon>
        <taxon>Celerinatantimonadaceae</taxon>
        <taxon>Celerinatantimonas</taxon>
    </lineage>
</organism>
<evidence type="ECO:0000313" key="8">
    <source>
        <dbReference type="Proteomes" id="UP001629953"/>
    </source>
</evidence>
<keyword evidence="1" id="KW-0678">Repressor</keyword>
<dbReference type="PROSITE" id="PS50932">
    <property type="entry name" value="HTH_LACI_2"/>
    <property type="match status" value="1"/>
</dbReference>
<keyword evidence="8" id="KW-1185">Reference proteome</keyword>
<dbReference type="InterPro" id="IPR000843">
    <property type="entry name" value="HTH_LacI"/>
</dbReference>
<dbReference type="PRINTS" id="PR00036">
    <property type="entry name" value="HTHLACI"/>
</dbReference>
<accession>A0ABW9G1W1</accession>
<evidence type="ECO:0000256" key="4">
    <source>
        <dbReference type="ARBA" id="ARBA00023163"/>
    </source>
</evidence>
<evidence type="ECO:0000256" key="2">
    <source>
        <dbReference type="ARBA" id="ARBA00023015"/>
    </source>
</evidence>
<dbReference type="InterPro" id="IPR028082">
    <property type="entry name" value="Peripla_BP_I"/>
</dbReference>
<keyword evidence="2" id="KW-0805">Transcription regulation</keyword>
<dbReference type="SUPFAM" id="SSF53822">
    <property type="entry name" value="Periplasmic binding protein-like I"/>
    <property type="match status" value="1"/>
</dbReference>
<dbReference type="Pfam" id="PF00356">
    <property type="entry name" value="LacI"/>
    <property type="match status" value="1"/>
</dbReference>
<dbReference type="RefSeq" id="WP_408621664.1">
    <property type="nucleotide sequence ID" value="NZ_JBEQCT010000001.1"/>
</dbReference>
<dbReference type="InterPro" id="IPR057343">
    <property type="entry name" value="PurR_sensor_dom"/>
</dbReference>
<evidence type="ECO:0000256" key="1">
    <source>
        <dbReference type="ARBA" id="ARBA00022491"/>
    </source>
</evidence>
<evidence type="ECO:0000259" key="6">
    <source>
        <dbReference type="PROSITE" id="PS50932"/>
    </source>
</evidence>
<gene>
    <name evidence="7" type="ORF">ABUE30_00415</name>
</gene>
<sequence length="341" mass="37997">MATMKDVARRAGVSTSTVSHVLNQTRFVSDSIVERVKIATQELHYSPSALARSLKINSTQTLGMLLTTSCNPFFAEVLKGVERRCYERGYHLILCNTEGDLKRMQANIQMLLQRRVDGLLLMCGELDTPSLEPFNGGQLAVPSVVMDWGPEAQYSDKIRDNSLQGGYLATHHLITQGFTQIGCLTGPLNRHTASRRLAGFHQAMQHAQLPVNSQWIASGSFDCKGGEQAFMTLHSRGMLPDALFVCNDMMAMGVLHRCAELGIRVPEQLSIIGYDDIELAQYLVPALTTIHQPKYRMGQQAVDRLIERIQHPDMPATMIELEPTLVQRDSIKPKVMAFDKT</sequence>
<dbReference type="CDD" id="cd06275">
    <property type="entry name" value="PBP1_PurR"/>
    <property type="match status" value="1"/>
</dbReference>
<evidence type="ECO:0000256" key="3">
    <source>
        <dbReference type="ARBA" id="ARBA00023125"/>
    </source>
</evidence>
<dbReference type="SMART" id="SM00354">
    <property type="entry name" value="HTH_LACI"/>
    <property type="match status" value="1"/>
</dbReference>
<evidence type="ECO:0000313" key="7">
    <source>
        <dbReference type="EMBL" id="MFM2483553.1"/>
    </source>
</evidence>
<dbReference type="SUPFAM" id="SSF47413">
    <property type="entry name" value="lambda repressor-like DNA-binding domains"/>
    <property type="match status" value="1"/>
</dbReference>
<proteinExistence type="predicted"/>
<dbReference type="PROSITE" id="PS00356">
    <property type="entry name" value="HTH_LACI_1"/>
    <property type="match status" value="1"/>
</dbReference>
<name>A0ABW9G1W1_9GAMM</name>
<dbReference type="PANTHER" id="PTHR30146:SF145">
    <property type="entry name" value="RIBOSE OPERON REPRESSOR"/>
    <property type="match status" value="1"/>
</dbReference>
<comment type="caution">
    <text evidence="7">The sequence shown here is derived from an EMBL/GenBank/DDBJ whole genome shotgun (WGS) entry which is preliminary data.</text>
</comment>
<dbReference type="Pfam" id="PF13377">
    <property type="entry name" value="Peripla_BP_3"/>
    <property type="match status" value="1"/>
</dbReference>
<evidence type="ECO:0000256" key="5">
    <source>
        <dbReference type="ARBA" id="ARBA00044140"/>
    </source>
</evidence>
<keyword evidence="3" id="KW-0238">DNA-binding</keyword>
<dbReference type="Gene3D" id="3.40.50.2300">
    <property type="match status" value="2"/>
</dbReference>
<feature type="domain" description="HTH lacI-type" evidence="6">
    <location>
        <begin position="2"/>
        <end position="56"/>
    </location>
</feature>
<dbReference type="Proteomes" id="UP001629953">
    <property type="component" value="Unassembled WGS sequence"/>
</dbReference>
<keyword evidence="4" id="KW-0804">Transcription</keyword>
<dbReference type="EMBL" id="JBEQCT010000001">
    <property type="protein sequence ID" value="MFM2483553.1"/>
    <property type="molecule type" value="Genomic_DNA"/>
</dbReference>
<dbReference type="InterPro" id="IPR046335">
    <property type="entry name" value="LacI/GalR-like_sensor"/>
</dbReference>